<accession>A0A5B7HNS3</accession>
<dbReference type="EMBL" id="VSRR010033546">
    <property type="protein sequence ID" value="MPC71773.1"/>
    <property type="molecule type" value="Genomic_DNA"/>
</dbReference>
<organism evidence="1 2">
    <name type="scientific">Portunus trituberculatus</name>
    <name type="common">Swimming crab</name>
    <name type="synonym">Neptunus trituberculatus</name>
    <dbReference type="NCBI Taxonomy" id="210409"/>
    <lineage>
        <taxon>Eukaryota</taxon>
        <taxon>Metazoa</taxon>
        <taxon>Ecdysozoa</taxon>
        <taxon>Arthropoda</taxon>
        <taxon>Crustacea</taxon>
        <taxon>Multicrustacea</taxon>
        <taxon>Malacostraca</taxon>
        <taxon>Eumalacostraca</taxon>
        <taxon>Eucarida</taxon>
        <taxon>Decapoda</taxon>
        <taxon>Pleocyemata</taxon>
        <taxon>Brachyura</taxon>
        <taxon>Eubrachyura</taxon>
        <taxon>Portunoidea</taxon>
        <taxon>Portunidae</taxon>
        <taxon>Portuninae</taxon>
        <taxon>Portunus</taxon>
    </lineage>
</organism>
<evidence type="ECO:0000313" key="2">
    <source>
        <dbReference type="Proteomes" id="UP000324222"/>
    </source>
</evidence>
<name>A0A5B7HNS3_PORTR</name>
<sequence>MEEEPLQPSEVQ</sequence>
<evidence type="ECO:0000313" key="1">
    <source>
        <dbReference type="EMBL" id="MPC71773.1"/>
    </source>
</evidence>
<comment type="caution">
    <text evidence="1">The sequence shown here is derived from an EMBL/GenBank/DDBJ whole genome shotgun (WGS) entry which is preliminary data.</text>
</comment>
<dbReference type="Proteomes" id="UP000324222">
    <property type="component" value="Unassembled WGS sequence"/>
</dbReference>
<reference evidence="1 2" key="1">
    <citation type="submission" date="2019-05" db="EMBL/GenBank/DDBJ databases">
        <title>Another draft genome of Portunus trituberculatus and its Hox gene families provides insights of decapod evolution.</title>
        <authorList>
            <person name="Jeong J.-H."/>
            <person name="Song I."/>
            <person name="Kim S."/>
            <person name="Choi T."/>
            <person name="Kim D."/>
            <person name="Ryu S."/>
            <person name="Kim W."/>
        </authorList>
    </citation>
    <scope>NUCLEOTIDE SEQUENCE [LARGE SCALE GENOMIC DNA]</scope>
    <source>
        <tissue evidence="1">Muscle</tissue>
    </source>
</reference>
<proteinExistence type="predicted"/>
<gene>
    <name evidence="1" type="ORF">E2C01_066059</name>
</gene>
<keyword evidence="2" id="KW-1185">Reference proteome</keyword>
<protein>
    <submittedName>
        <fullName evidence="1">Uncharacterized protein</fullName>
    </submittedName>
</protein>